<reference evidence="2" key="1">
    <citation type="submission" date="2016-10" db="EMBL/GenBank/DDBJ databases">
        <authorList>
            <person name="Varghese N."/>
            <person name="Submissions S."/>
        </authorList>
    </citation>
    <scope>NUCLEOTIDE SEQUENCE [LARGE SCALE GENOMIC DNA]</scope>
    <source>
        <strain evidence="2">DSM 44796</strain>
    </source>
</reference>
<gene>
    <name evidence="1" type="ORF">SAMN04488074_108238</name>
</gene>
<sequence length="178" mass="19775">MGIQLNGPDLDEDARMLVGLGAVVRAASQADHELRTLYCALVGSPYAAVIAAGQMTNQLITDCRALIEVRLDLTTEGKTKILDLLGELKRLSERRNRFVHDVWAGGLDGQTELMRSKRGTKDLSFQPITLNELIDTARGIMYTLVQINSWIFDALPHAVGMEAQLRWIEAQVRQGKDE</sequence>
<dbReference type="AlphaFoldDB" id="A0A1G9GK44"/>
<name>A0A1G9GK44_9PSEU</name>
<evidence type="ECO:0000313" key="2">
    <source>
        <dbReference type="Proteomes" id="UP000199682"/>
    </source>
</evidence>
<protein>
    <submittedName>
        <fullName evidence="1">Uncharacterized protein</fullName>
    </submittedName>
</protein>
<dbReference type="Proteomes" id="UP000199682">
    <property type="component" value="Unassembled WGS sequence"/>
</dbReference>
<evidence type="ECO:0000313" key="1">
    <source>
        <dbReference type="EMBL" id="SDL01037.1"/>
    </source>
</evidence>
<dbReference type="EMBL" id="FNET01000008">
    <property type="protein sequence ID" value="SDL01037.1"/>
    <property type="molecule type" value="Genomic_DNA"/>
</dbReference>
<organism evidence="1 2">
    <name type="scientific">Lentzea albidocapillata subsp. violacea</name>
    <dbReference type="NCBI Taxonomy" id="128104"/>
    <lineage>
        <taxon>Bacteria</taxon>
        <taxon>Bacillati</taxon>
        <taxon>Actinomycetota</taxon>
        <taxon>Actinomycetes</taxon>
        <taxon>Pseudonocardiales</taxon>
        <taxon>Pseudonocardiaceae</taxon>
        <taxon>Lentzea</taxon>
    </lineage>
</organism>
<proteinExistence type="predicted"/>
<accession>A0A1G9GK44</accession>